<proteinExistence type="predicted"/>
<dbReference type="AlphaFoldDB" id="A0A5Q4ZQX4"/>
<keyword evidence="1" id="KW-0614">Plasmid</keyword>
<gene>
    <name evidence="1" type="ORF">PDMSB3_0264</name>
</gene>
<organism evidence="1 2">
    <name type="scientific">Paraburkholderia dioscoreae</name>
    <dbReference type="NCBI Taxonomy" id="2604047"/>
    <lineage>
        <taxon>Bacteria</taxon>
        <taxon>Pseudomonadati</taxon>
        <taxon>Pseudomonadota</taxon>
        <taxon>Betaproteobacteria</taxon>
        <taxon>Burkholderiales</taxon>
        <taxon>Burkholderiaceae</taxon>
        <taxon>Paraburkholderia</taxon>
    </lineage>
</organism>
<dbReference type="Proteomes" id="UP000325811">
    <property type="component" value="Plasmid pI"/>
</dbReference>
<evidence type="ECO:0000313" key="2">
    <source>
        <dbReference type="Proteomes" id="UP000325811"/>
    </source>
</evidence>
<sequence>MVPSRRVVRLFQLVIDKTHAPFDAVPHRLLLRKPFRLNRIRTEFGHGAIGMAHTHFRLPRAVCVLLRLYHDLVASMFKHVRLHEPLRFRIKASIWKHELGTHVFDHLLEMMCAICAGVIERHYVPVAAGCVRRMPLWQRYAHAQSSRHVSGDFRHSVLQFVANLLSGSNGLRHRTASLGRTS</sequence>
<geneLocation type="plasmid" evidence="1 2">
    <name>pI</name>
</geneLocation>
<name>A0A5Q4ZQX4_9BURK</name>
<evidence type="ECO:0000313" key="1">
    <source>
        <dbReference type="EMBL" id="VVD31100.1"/>
    </source>
</evidence>
<dbReference type="KEGG" id="pdio:PDMSB3_0264.2"/>
<protein>
    <submittedName>
        <fullName evidence="1">Uncharacterized protein</fullName>
    </submittedName>
</protein>
<dbReference type="EMBL" id="LR699555">
    <property type="protein sequence ID" value="VVD31100.1"/>
    <property type="molecule type" value="Genomic_DNA"/>
</dbReference>
<accession>A0A5Q4ZQX4</accession>
<reference evidence="1 2" key="1">
    <citation type="submission" date="2019-08" db="EMBL/GenBank/DDBJ databases">
        <authorList>
            <person name="Herpell B J."/>
        </authorList>
    </citation>
    <scope>NUCLEOTIDE SEQUENCE [LARGE SCALE GENOMIC DNA]</scope>
    <source>
        <strain evidence="2">Msb3</strain>
        <plasmid evidence="1 2">pI</plasmid>
    </source>
</reference>
<keyword evidence="2" id="KW-1185">Reference proteome</keyword>